<sequence length="267" mass="31258">MKNKFNYSDADLAVFDRVMDEYGWIIYENALDNEFIDEITDSLIPAYDIRRKIQIANGIGDNMNGTLHHLVERERFSLKFLERKYCADQIMHFLKGNYIINSLGAVINLKDEKPYVQNIHRDIRSFTGDFKVMIQMMIILDDFTLENGSTYFLSGSHKSDEKPESDFFYKNADRANTKRGSIILFDSNLWHAAGKNYTDATRRTLTMAFTKPFFKQQLDYPRFLGYEFGEGLSDDLRQVLGYKSRVPENLNEYYQPVEKRMYQPGQG</sequence>
<proteinExistence type="predicted"/>
<dbReference type="GO" id="GO:0016706">
    <property type="term" value="F:2-oxoglutarate-dependent dioxygenase activity"/>
    <property type="evidence" value="ECO:0007669"/>
    <property type="project" value="UniProtKB-ARBA"/>
</dbReference>
<dbReference type="PANTHER" id="PTHR20883:SF48">
    <property type="entry name" value="ECTOINE DIOXYGENASE"/>
    <property type="match status" value="1"/>
</dbReference>
<organism evidence="2 3">
    <name type="scientific">Mucilaginibacter gossypii</name>
    <dbReference type="NCBI Taxonomy" id="551996"/>
    <lineage>
        <taxon>Bacteria</taxon>
        <taxon>Pseudomonadati</taxon>
        <taxon>Bacteroidota</taxon>
        <taxon>Sphingobacteriia</taxon>
        <taxon>Sphingobacteriales</taxon>
        <taxon>Sphingobacteriaceae</taxon>
        <taxon>Mucilaginibacter</taxon>
    </lineage>
</organism>
<dbReference type="SUPFAM" id="SSF51197">
    <property type="entry name" value="Clavaminate synthase-like"/>
    <property type="match status" value="1"/>
</dbReference>
<accession>A0A1G7UFB3</accession>
<dbReference type="Pfam" id="PF05721">
    <property type="entry name" value="PhyH"/>
    <property type="match status" value="1"/>
</dbReference>
<name>A0A1G7UFB3_9SPHI</name>
<dbReference type="PANTHER" id="PTHR20883">
    <property type="entry name" value="PHYTANOYL-COA DIOXYGENASE DOMAIN CONTAINING 1"/>
    <property type="match status" value="1"/>
</dbReference>
<dbReference type="GO" id="GO:0005506">
    <property type="term" value="F:iron ion binding"/>
    <property type="evidence" value="ECO:0007669"/>
    <property type="project" value="UniProtKB-ARBA"/>
</dbReference>
<dbReference type="InterPro" id="IPR008775">
    <property type="entry name" value="Phytyl_CoA_dOase-like"/>
</dbReference>
<reference evidence="3" key="1">
    <citation type="submission" date="2016-10" db="EMBL/GenBank/DDBJ databases">
        <authorList>
            <person name="Varghese N."/>
            <person name="Submissions S."/>
        </authorList>
    </citation>
    <scope>NUCLEOTIDE SEQUENCE [LARGE SCALE GENOMIC DNA]</scope>
    <source>
        <strain evidence="3">Gh-67</strain>
    </source>
</reference>
<evidence type="ECO:0000313" key="2">
    <source>
        <dbReference type="EMBL" id="SDG45460.1"/>
    </source>
</evidence>
<gene>
    <name evidence="2" type="ORF">SAMN05192573_103458</name>
</gene>
<dbReference type="AlphaFoldDB" id="A0A1G7UFB3"/>
<dbReference type="Gene3D" id="2.60.120.620">
    <property type="entry name" value="q2cbj1_9rhob like domain"/>
    <property type="match status" value="1"/>
</dbReference>
<comment type="cofactor">
    <cofactor evidence="1">
        <name>Fe(2+)</name>
        <dbReference type="ChEBI" id="CHEBI:29033"/>
    </cofactor>
</comment>
<keyword evidence="3" id="KW-1185">Reference proteome</keyword>
<keyword evidence="2" id="KW-0223">Dioxygenase</keyword>
<dbReference type="STRING" id="551996.SAMN05192573_103458"/>
<dbReference type="EMBL" id="FNCG01000003">
    <property type="protein sequence ID" value="SDG45460.1"/>
    <property type="molecule type" value="Genomic_DNA"/>
</dbReference>
<keyword evidence="2" id="KW-0560">Oxidoreductase</keyword>
<dbReference type="OrthoDB" id="976214at2"/>
<evidence type="ECO:0000313" key="3">
    <source>
        <dbReference type="Proteomes" id="UP000199705"/>
    </source>
</evidence>
<protein>
    <submittedName>
        <fullName evidence="2">Ectoine hydroxylase-related dioxygenase, phytanoyl-CoA dioxygenase (PhyH) family</fullName>
    </submittedName>
</protein>
<evidence type="ECO:0000256" key="1">
    <source>
        <dbReference type="ARBA" id="ARBA00001954"/>
    </source>
</evidence>
<dbReference type="Proteomes" id="UP000199705">
    <property type="component" value="Unassembled WGS sequence"/>
</dbReference>